<evidence type="ECO:0000256" key="12">
    <source>
        <dbReference type="ARBA" id="ARBA00023224"/>
    </source>
</evidence>
<feature type="transmembrane region" description="Helical" evidence="14">
    <location>
        <begin position="26"/>
        <end position="49"/>
    </location>
</feature>
<evidence type="ECO:0000256" key="14">
    <source>
        <dbReference type="RuleBase" id="RU363047"/>
    </source>
</evidence>
<evidence type="ECO:0000256" key="11">
    <source>
        <dbReference type="ARBA" id="ARBA00023180"/>
    </source>
</evidence>
<dbReference type="InterPro" id="IPR000725">
    <property type="entry name" value="Olfact_rcpt"/>
</dbReference>
<keyword evidence="12 13" id="KW-0807">Transducer</keyword>
<keyword evidence="9" id="KW-1015">Disulfide bond</keyword>
<dbReference type="Ensembl" id="ENSCSRT00000026313.1">
    <property type="protein sequence ID" value="ENSCSRP00000025245.1"/>
    <property type="gene ID" value="ENSCSRG00000018891.1"/>
</dbReference>
<reference evidence="16" key="2">
    <citation type="submission" date="2025-09" db="UniProtKB">
        <authorList>
            <consortium name="Ensembl"/>
        </authorList>
    </citation>
    <scope>IDENTIFICATION</scope>
</reference>
<evidence type="ECO:0000256" key="4">
    <source>
        <dbReference type="ARBA" id="ARBA00022692"/>
    </source>
</evidence>
<evidence type="ECO:0000256" key="5">
    <source>
        <dbReference type="ARBA" id="ARBA00022725"/>
    </source>
</evidence>
<keyword evidence="7 13" id="KW-0297">G-protein coupled receptor</keyword>
<dbReference type="AlphaFoldDB" id="A0A8C3T9L8"/>
<keyword evidence="10 13" id="KW-0675">Receptor</keyword>
<dbReference type="InterPro" id="IPR017452">
    <property type="entry name" value="GPCR_Rhodpsn_7TM"/>
</dbReference>
<evidence type="ECO:0000313" key="17">
    <source>
        <dbReference type="Proteomes" id="UP000694403"/>
    </source>
</evidence>
<evidence type="ECO:0000256" key="8">
    <source>
        <dbReference type="ARBA" id="ARBA00023136"/>
    </source>
</evidence>
<dbReference type="GO" id="GO:0004984">
    <property type="term" value="F:olfactory receptor activity"/>
    <property type="evidence" value="ECO:0007669"/>
    <property type="project" value="InterPro"/>
</dbReference>
<dbReference type="CDD" id="cd13954">
    <property type="entry name" value="7tmA_OR"/>
    <property type="match status" value="1"/>
</dbReference>
<feature type="transmembrane region" description="Helical" evidence="14">
    <location>
        <begin position="275"/>
        <end position="294"/>
    </location>
</feature>
<keyword evidence="11" id="KW-0325">Glycoprotein</keyword>
<comment type="similarity">
    <text evidence="13">Belongs to the G-protein coupled receptor 1 family.</text>
</comment>
<evidence type="ECO:0000256" key="1">
    <source>
        <dbReference type="ARBA" id="ARBA00004651"/>
    </source>
</evidence>
<evidence type="ECO:0000256" key="3">
    <source>
        <dbReference type="ARBA" id="ARBA00022606"/>
    </source>
</evidence>
<evidence type="ECO:0000259" key="15">
    <source>
        <dbReference type="PROSITE" id="PS50262"/>
    </source>
</evidence>
<sequence length="321" mass="37013">MQTLQNTSAVAEFILLGFNSLQRWQAFLFFTFFLLAYALTITTNATIIATVWKDSRLHTPMYFFLSKFSFMEMWYTTVTVPKMLSSFMVERTTISVWGCIIQFYVFFCLGTTECMFLGVMAYDRYIAICYPLRYSTLMNKKVCTRLAVGSWVSGFIGHLPLTISTTQFFFCGPNKINHFFCDLAPVLNLSCTDTSVSEMIFFTFAWVIILCSFLLTMVSYCYIISTICRMPSTTGRQRAFSTCASHLTVVTIFYSSVTFMYVRPTVRYTFQADKVVSVFYCVITPLLNPVIYNLRNKEVKEALRRVLCSRKKSELEEGCTH</sequence>
<keyword evidence="5 14" id="KW-0552">Olfaction</keyword>
<feature type="transmembrane region" description="Helical" evidence="14">
    <location>
        <begin position="100"/>
        <end position="122"/>
    </location>
</feature>
<evidence type="ECO:0000256" key="10">
    <source>
        <dbReference type="ARBA" id="ARBA00023170"/>
    </source>
</evidence>
<accession>A0A8C3T9L8</accession>
<dbReference type="PANTHER" id="PTHR24242">
    <property type="entry name" value="G-PROTEIN COUPLED RECEPTOR"/>
    <property type="match status" value="1"/>
</dbReference>
<keyword evidence="4 13" id="KW-0812">Transmembrane</keyword>
<reference evidence="16" key="1">
    <citation type="submission" date="2025-08" db="UniProtKB">
        <authorList>
            <consortium name="Ensembl"/>
        </authorList>
    </citation>
    <scope>IDENTIFICATION</scope>
</reference>
<evidence type="ECO:0000256" key="6">
    <source>
        <dbReference type="ARBA" id="ARBA00022989"/>
    </source>
</evidence>
<dbReference type="InterPro" id="IPR000276">
    <property type="entry name" value="GPCR_Rhodpsn"/>
</dbReference>
<dbReference type="Proteomes" id="UP000694403">
    <property type="component" value="Unplaced"/>
</dbReference>
<evidence type="ECO:0000256" key="2">
    <source>
        <dbReference type="ARBA" id="ARBA00022475"/>
    </source>
</evidence>
<dbReference type="Pfam" id="PF13853">
    <property type="entry name" value="7tm_4"/>
    <property type="match status" value="1"/>
</dbReference>
<dbReference type="PROSITE" id="PS50262">
    <property type="entry name" value="G_PROTEIN_RECEP_F1_2"/>
    <property type="match status" value="1"/>
</dbReference>
<keyword evidence="17" id="KW-1185">Reference proteome</keyword>
<feature type="transmembrane region" description="Helical" evidence="14">
    <location>
        <begin position="61"/>
        <end position="80"/>
    </location>
</feature>
<dbReference type="PRINTS" id="PR00237">
    <property type="entry name" value="GPCRRHODOPSN"/>
</dbReference>
<keyword evidence="3 14" id="KW-0716">Sensory transduction</keyword>
<comment type="subcellular location">
    <subcellularLocation>
        <location evidence="1 14">Cell membrane</location>
        <topology evidence="1 14">Multi-pass membrane protein</topology>
    </subcellularLocation>
</comment>
<organism evidence="16 17">
    <name type="scientific">Chelydra serpentina</name>
    <name type="common">Snapping turtle</name>
    <name type="synonym">Testudo serpentina</name>
    <dbReference type="NCBI Taxonomy" id="8475"/>
    <lineage>
        <taxon>Eukaryota</taxon>
        <taxon>Metazoa</taxon>
        <taxon>Chordata</taxon>
        <taxon>Craniata</taxon>
        <taxon>Vertebrata</taxon>
        <taxon>Euteleostomi</taxon>
        <taxon>Archelosauria</taxon>
        <taxon>Testudinata</taxon>
        <taxon>Testudines</taxon>
        <taxon>Cryptodira</taxon>
        <taxon>Durocryptodira</taxon>
        <taxon>Americhelydia</taxon>
        <taxon>Chelydroidea</taxon>
        <taxon>Chelydridae</taxon>
        <taxon>Chelydra</taxon>
    </lineage>
</organism>
<evidence type="ECO:0000256" key="7">
    <source>
        <dbReference type="ARBA" id="ARBA00023040"/>
    </source>
</evidence>
<feature type="transmembrane region" description="Helical" evidence="14">
    <location>
        <begin position="244"/>
        <end position="263"/>
    </location>
</feature>
<keyword evidence="8 14" id="KW-0472">Membrane</keyword>
<dbReference type="SUPFAM" id="SSF81321">
    <property type="entry name" value="Family A G protein-coupled receptor-like"/>
    <property type="match status" value="1"/>
</dbReference>
<evidence type="ECO:0000256" key="13">
    <source>
        <dbReference type="RuleBase" id="RU000688"/>
    </source>
</evidence>
<dbReference type="InterPro" id="IPR050939">
    <property type="entry name" value="Olfactory_GPCR1"/>
</dbReference>
<name>A0A8C3T9L8_CHESE</name>
<feature type="transmembrane region" description="Helical" evidence="14">
    <location>
        <begin position="142"/>
        <end position="163"/>
    </location>
</feature>
<keyword evidence="2 14" id="KW-1003">Cell membrane</keyword>
<evidence type="ECO:0000256" key="9">
    <source>
        <dbReference type="ARBA" id="ARBA00023157"/>
    </source>
</evidence>
<feature type="domain" description="G-protein coupled receptors family 1 profile" evidence="15">
    <location>
        <begin position="43"/>
        <end position="292"/>
    </location>
</feature>
<dbReference type="Gene3D" id="1.20.1070.10">
    <property type="entry name" value="Rhodopsin 7-helix transmembrane proteins"/>
    <property type="match status" value="1"/>
</dbReference>
<protein>
    <recommendedName>
        <fullName evidence="14">Olfactory receptor</fullName>
    </recommendedName>
</protein>
<dbReference type="GO" id="GO:0004930">
    <property type="term" value="F:G protein-coupled receptor activity"/>
    <property type="evidence" value="ECO:0007669"/>
    <property type="project" value="UniProtKB-KW"/>
</dbReference>
<dbReference type="PROSITE" id="PS00237">
    <property type="entry name" value="G_PROTEIN_RECEP_F1_1"/>
    <property type="match status" value="1"/>
</dbReference>
<dbReference type="GO" id="GO:0005886">
    <property type="term" value="C:plasma membrane"/>
    <property type="evidence" value="ECO:0007669"/>
    <property type="project" value="UniProtKB-SubCell"/>
</dbReference>
<proteinExistence type="inferred from homology"/>
<keyword evidence="6 14" id="KW-1133">Transmembrane helix</keyword>
<evidence type="ECO:0000313" key="16">
    <source>
        <dbReference type="Ensembl" id="ENSCSRP00000025245.1"/>
    </source>
</evidence>
<dbReference type="PRINTS" id="PR00245">
    <property type="entry name" value="OLFACTORYR"/>
</dbReference>
<dbReference type="PANTHER" id="PTHR24242:SF359">
    <property type="entry name" value="ODORANT RECEPTOR-RELATED"/>
    <property type="match status" value="1"/>
</dbReference>
<feature type="transmembrane region" description="Helical" evidence="14">
    <location>
        <begin position="199"/>
        <end position="223"/>
    </location>
</feature>